<evidence type="ECO:0000256" key="4">
    <source>
        <dbReference type="RuleBase" id="RU003465"/>
    </source>
</evidence>
<proteinExistence type="inferred from homology"/>
<dbReference type="PROSITE" id="PS01032">
    <property type="entry name" value="PPM_1"/>
    <property type="match status" value="1"/>
</dbReference>
<feature type="domain" description="PPM-type phosphatase" evidence="5">
    <location>
        <begin position="8"/>
        <end position="305"/>
    </location>
</feature>
<keyword evidence="1" id="KW-0479">Metal-binding</keyword>
<dbReference type="PANTHER" id="PTHR47992">
    <property type="entry name" value="PROTEIN PHOSPHATASE"/>
    <property type="match status" value="1"/>
</dbReference>
<dbReference type="EMBL" id="CP120631">
    <property type="protein sequence ID" value="WEW61810.1"/>
    <property type="molecule type" value="Genomic_DNA"/>
</dbReference>
<evidence type="ECO:0000256" key="3">
    <source>
        <dbReference type="ARBA" id="ARBA00022912"/>
    </source>
</evidence>
<dbReference type="Proteomes" id="UP001219355">
    <property type="component" value="Chromosome 5"/>
</dbReference>
<organism evidence="6 7">
    <name type="scientific">Emydomyces testavorans</name>
    <dbReference type="NCBI Taxonomy" id="2070801"/>
    <lineage>
        <taxon>Eukaryota</taxon>
        <taxon>Fungi</taxon>
        <taxon>Dikarya</taxon>
        <taxon>Ascomycota</taxon>
        <taxon>Pezizomycotina</taxon>
        <taxon>Eurotiomycetes</taxon>
        <taxon>Eurotiomycetidae</taxon>
        <taxon>Onygenales</taxon>
        <taxon>Nannizziopsiaceae</taxon>
        <taxon>Emydomyces</taxon>
    </lineage>
</organism>
<dbReference type="CDD" id="cd00143">
    <property type="entry name" value="PP2Cc"/>
    <property type="match status" value="1"/>
</dbReference>
<sequence>METLSILDCGVATEQGSRPHQEDRYTCIQPQDFPAIIDRRLAYFAVYDGHGGPDVSEHASKTVHMNLISSPAFQTGDYEQAIHDAINAEEKQLYDGFARGGNDAATSGSTVALVLVDLTNGELVVANLGDSHIVLGEQIGAQGGFSYKPKRLTKADNPDGPEERARIEDAGGRVRHAAGQARIELRRFKMLNHPAFPSLYTGTINMSRALGDLQYKKPLNAAKATGDFISSRPHILRFHPDPNILNVLVIATDGVWFFIDDEPLFEFIWKQIEEGHGAASIAGKIVQKCASKDHADNTTCIVLLLGSKNSPRGERN</sequence>
<reference evidence="6" key="1">
    <citation type="submission" date="2023-03" db="EMBL/GenBank/DDBJ databases">
        <title>Emydomyces testavorans Genome Sequence.</title>
        <authorList>
            <person name="Hoyer L."/>
        </authorList>
    </citation>
    <scope>NUCLEOTIDE SEQUENCE</scope>
    <source>
        <strain evidence="6">16-2883</strain>
    </source>
</reference>
<dbReference type="SMART" id="SM00332">
    <property type="entry name" value="PP2Cc"/>
    <property type="match status" value="1"/>
</dbReference>
<dbReference type="InterPro" id="IPR000222">
    <property type="entry name" value="PP2C_BS"/>
</dbReference>
<dbReference type="Gene3D" id="3.60.40.10">
    <property type="entry name" value="PPM-type phosphatase domain"/>
    <property type="match status" value="1"/>
</dbReference>
<dbReference type="Pfam" id="PF00481">
    <property type="entry name" value="PP2C"/>
    <property type="match status" value="1"/>
</dbReference>
<keyword evidence="3 4" id="KW-0904">Protein phosphatase</keyword>
<keyword evidence="2 4" id="KW-0378">Hydrolase</keyword>
<dbReference type="InterPro" id="IPR015655">
    <property type="entry name" value="PP2C"/>
</dbReference>
<dbReference type="SUPFAM" id="SSF81606">
    <property type="entry name" value="PP2C-like"/>
    <property type="match status" value="1"/>
</dbReference>
<gene>
    <name evidence="6" type="ORF">PRK78_007306</name>
</gene>
<dbReference type="PROSITE" id="PS51746">
    <property type="entry name" value="PPM_2"/>
    <property type="match status" value="1"/>
</dbReference>
<accession>A0AAF0ILB4</accession>
<dbReference type="GO" id="GO:0046872">
    <property type="term" value="F:metal ion binding"/>
    <property type="evidence" value="ECO:0007669"/>
    <property type="project" value="UniProtKB-KW"/>
</dbReference>
<dbReference type="InterPro" id="IPR036457">
    <property type="entry name" value="PPM-type-like_dom_sf"/>
</dbReference>
<evidence type="ECO:0000256" key="1">
    <source>
        <dbReference type="ARBA" id="ARBA00022723"/>
    </source>
</evidence>
<evidence type="ECO:0000313" key="6">
    <source>
        <dbReference type="EMBL" id="WEW61810.1"/>
    </source>
</evidence>
<protein>
    <submittedName>
        <fullName evidence="6">Protein serine/threonine phosphatase</fullName>
        <ecNumber evidence="6">3.1.3.16</ecNumber>
    </submittedName>
</protein>
<evidence type="ECO:0000313" key="7">
    <source>
        <dbReference type="Proteomes" id="UP001219355"/>
    </source>
</evidence>
<evidence type="ECO:0000256" key="2">
    <source>
        <dbReference type="ARBA" id="ARBA00022801"/>
    </source>
</evidence>
<dbReference type="AlphaFoldDB" id="A0AAF0ILB4"/>
<keyword evidence="7" id="KW-1185">Reference proteome</keyword>
<comment type="similarity">
    <text evidence="4">Belongs to the PP2C family.</text>
</comment>
<name>A0AAF0ILB4_9EURO</name>
<evidence type="ECO:0000259" key="5">
    <source>
        <dbReference type="PROSITE" id="PS51746"/>
    </source>
</evidence>
<dbReference type="GO" id="GO:0004722">
    <property type="term" value="F:protein serine/threonine phosphatase activity"/>
    <property type="evidence" value="ECO:0007669"/>
    <property type="project" value="UniProtKB-EC"/>
</dbReference>
<dbReference type="InterPro" id="IPR001932">
    <property type="entry name" value="PPM-type_phosphatase-like_dom"/>
</dbReference>
<dbReference type="EC" id="3.1.3.16" evidence="6"/>